<dbReference type="VEuPathDB" id="VectorBase:ISCI003383"/>
<name>B7PAX6_IXOSC</name>
<proteinExistence type="predicted"/>
<dbReference type="EnsemblMetazoa" id="ISCW003383-RA">
    <property type="protein sequence ID" value="ISCW003383-PA"/>
    <property type="gene ID" value="ISCW003383"/>
</dbReference>
<sequence length="197" mass="21856">MYADHSPTVDLQVRYLLTKFDPSCRQFLTTFVSVSGGYTPNFHQGDDLLPPSVRIVPLHVSTNDLASHGLQHYLDLLHYIQTKPGIQLVFCCHILPRIINRHLHSPNRHFTDTLSHRAGIFNHFAGVDIMDRNLRALIPCILWRTSKPARSLGTGLALANARGGCTDARHGGPTRTAIPHPATPHPAPTATSNRTIR</sequence>
<dbReference type="InParanoid" id="B7PAX6"/>
<organism>
    <name type="scientific">Ixodes scapularis</name>
    <name type="common">Black-legged tick</name>
    <name type="synonym">Deer tick</name>
    <dbReference type="NCBI Taxonomy" id="6945"/>
    <lineage>
        <taxon>Eukaryota</taxon>
        <taxon>Metazoa</taxon>
        <taxon>Ecdysozoa</taxon>
        <taxon>Arthropoda</taxon>
        <taxon>Chelicerata</taxon>
        <taxon>Arachnida</taxon>
        <taxon>Acari</taxon>
        <taxon>Parasitiformes</taxon>
        <taxon>Ixodida</taxon>
        <taxon>Ixodoidea</taxon>
        <taxon>Ixodidae</taxon>
        <taxon>Ixodinae</taxon>
        <taxon>Ixodes</taxon>
    </lineage>
</organism>
<feature type="region of interest" description="Disordered" evidence="1">
    <location>
        <begin position="169"/>
        <end position="197"/>
    </location>
</feature>
<dbReference type="Proteomes" id="UP000001555">
    <property type="component" value="Unassembled WGS sequence"/>
</dbReference>
<keyword evidence="4" id="KW-1185">Reference proteome</keyword>
<dbReference type="EMBL" id="DS673507">
    <property type="protein sequence ID" value="EEC03748.1"/>
    <property type="molecule type" value="Genomic_DNA"/>
</dbReference>
<reference evidence="3" key="2">
    <citation type="submission" date="2020-05" db="UniProtKB">
        <authorList>
            <consortium name="EnsemblMetazoa"/>
        </authorList>
    </citation>
    <scope>IDENTIFICATION</scope>
    <source>
        <strain evidence="3">wikel</strain>
    </source>
</reference>
<dbReference type="PaxDb" id="6945-B7PAX6"/>
<gene>
    <name evidence="2" type="ORF">IscW_ISCW003383</name>
</gene>
<evidence type="ECO:0000313" key="2">
    <source>
        <dbReference type="EMBL" id="EEC03748.1"/>
    </source>
</evidence>
<accession>B7PAX6</accession>
<protein>
    <submittedName>
        <fullName evidence="2 3">Uncharacterized protein</fullName>
    </submittedName>
</protein>
<dbReference type="VEuPathDB" id="VectorBase:ISCW003383"/>
<evidence type="ECO:0000256" key="1">
    <source>
        <dbReference type="SAM" id="MobiDB-lite"/>
    </source>
</evidence>
<dbReference type="HOGENOM" id="CLU_1385561_0_0_1"/>
<evidence type="ECO:0000313" key="3">
    <source>
        <dbReference type="EnsemblMetazoa" id="ISCW003383-PA"/>
    </source>
</evidence>
<reference evidence="2 4" key="1">
    <citation type="submission" date="2008-03" db="EMBL/GenBank/DDBJ databases">
        <title>Annotation of Ixodes scapularis.</title>
        <authorList>
            <consortium name="Ixodes scapularis Genome Project Consortium"/>
            <person name="Caler E."/>
            <person name="Hannick L.I."/>
            <person name="Bidwell S."/>
            <person name="Joardar V."/>
            <person name="Thiagarajan M."/>
            <person name="Amedeo P."/>
            <person name="Galinsky K.J."/>
            <person name="Schobel S."/>
            <person name="Inman J."/>
            <person name="Hostetler J."/>
            <person name="Miller J."/>
            <person name="Hammond M."/>
            <person name="Megy K."/>
            <person name="Lawson D."/>
            <person name="Kodira C."/>
            <person name="Sutton G."/>
            <person name="Meyer J."/>
            <person name="Hill C.A."/>
            <person name="Birren B."/>
            <person name="Nene V."/>
            <person name="Collins F."/>
            <person name="Alarcon-Chaidez F."/>
            <person name="Wikel S."/>
            <person name="Strausberg R."/>
        </authorList>
    </citation>
    <scope>NUCLEOTIDE SEQUENCE [LARGE SCALE GENOMIC DNA]</scope>
    <source>
        <strain evidence="4">Wikel</strain>
        <strain evidence="2">Wikel colony</strain>
    </source>
</reference>
<dbReference type="EMBL" id="ABJB010611425">
    <property type="status" value="NOT_ANNOTATED_CDS"/>
    <property type="molecule type" value="Genomic_DNA"/>
</dbReference>
<evidence type="ECO:0000313" key="4">
    <source>
        <dbReference type="Proteomes" id="UP000001555"/>
    </source>
</evidence>
<dbReference type="AlphaFoldDB" id="B7PAX6"/>